<dbReference type="RefSeq" id="WP_337716135.1">
    <property type="nucleotide sequence ID" value="NZ_JBBEUB010000002.1"/>
</dbReference>
<gene>
    <name evidence="1" type="ORF">WAE58_08365</name>
</gene>
<keyword evidence="2" id="KW-1185">Reference proteome</keyword>
<proteinExistence type="predicted"/>
<organism evidence="1 2">
    <name type="scientific">Pedobacter panaciterrae</name>
    <dbReference type="NCBI Taxonomy" id="363849"/>
    <lineage>
        <taxon>Bacteria</taxon>
        <taxon>Pseudomonadati</taxon>
        <taxon>Bacteroidota</taxon>
        <taxon>Sphingobacteriia</taxon>
        <taxon>Sphingobacteriales</taxon>
        <taxon>Sphingobacteriaceae</taxon>
        <taxon>Pedobacter</taxon>
    </lineage>
</organism>
<name>A0ABU8NJQ1_9SPHI</name>
<sequence length="96" mass="11035">MSGTESYSVSHALVINHSKFSIDKPLFKLARALKTQLFASAIVKEDQDKEKLRVQMAMIYNPQDKTISYPEVNETKNESVFSGKRNMLTFRDGMFR</sequence>
<evidence type="ECO:0000313" key="1">
    <source>
        <dbReference type="EMBL" id="MEJ2902437.1"/>
    </source>
</evidence>
<reference evidence="1 2" key="1">
    <citation type="submission" date="2024-03" db="EMBL/GenBank/DDBJ databases">
        <title>Sequence of Lycoming College Course Isolates.</title>
        <authorList>
            <person name="Plotts O."/>
            <person name="Newman J."/>
        </authorList>
    </citation>
    <scope>NUCLEOTIDE SEQUENCE [LARGE SCALE GENOMIC DNA]</scope>
    <source>
        <strain evidence="1 2">CJB-3</strain>
    </source>
</reference>
<accession>A0ABU8NJQ1</accession>
<comment type="caution">
    <text evidence="1">The sequence shown here is derived from an EMBL/GenBank/DDBJ whole genome shotgun (WGS) entry which is preliminary data.</text>
</comment>
<protein>
    <submittedName>
        <fullName evidence="1">Uncharacterized protein</fullName>
    </submittedName>
</protein>
<dbReference type="EMBL" id="JBBEUB010000002">
    <property type="protein sequence ID" value="MEJ2902437.1"/>
    <property type="molecule type" value="Genomic_DNA"/>
</dbReference>
<evidence type="ECO:0000313" key="2">
    <source>
        <dbReference type="Proteomes" id="UP001378956"/>
    </source>
</evidence>
<dbReference type="Proteomes" id="UP001378956">
    <property type="component" value="Unassembled WGS sequence"/>
</dbReference>